<dbReference type="PANTHER" id="PTHR43872">
    <property type="entry name" value="MONOOXYGENASE, PUTATIVE (AFU_ORTHOLOGUE AFUA_8G02570)-RELATED"/>
    <property type="match status" value="1"/>
</dbReference>
<organism evidence="8 9">
    <name type="scientific">Erythrobacter neustonensis</name>
    <dbReference type="NCBI Taxonomy" id="1112"/>
    <lineage>
        <taxon>Bacteria</taxon>
        <taxon>Pseudomonadati</taxon>
        <taxon>Pseudomonadota</taxon>
        <taxon>Alphaproteobacteria</taxon>
        <taxon>Sphingomonadales</taxon>
        <taxon>Erythrobacteraceae</taxon>
        <taxon>Erythrobacter/Porphyrobacter group</taxon>
        <taxon>Erythrobacter</taxon>
    </lineage>
</organism>
<dbReference type="Pfam" id="PF00743">
    <property type="entry name" value="FMO-like"/>
    <property type="match status" value="1"/>
</dbReference>
<dbReference type="RefSeq" id="WP_068353051.1">
    <property type="nucleotide sequence ID" value="NZ_CP016033.1"/>
</dbReference>
<keyword evidence="3" id="KW-0285">Flavoprotein</keyword>
<protein>
    <submittedName>
        <fullName evidence="8">FAD-containing monooxygenase EthA</fullName>
    </submittedName>
</protein>
<dbReference type="InterPro" id="IPR020946">
    <property type="entry name" value="Flavin_mOase-like"/>
</dbReference>
<comment type="similarity">
    <text evidence="2">Belongs to the FAD-binding monooxygenase family.</text>
</comment>
<keyword evidence="9" id="KW-1185">Reference proteome</keyword>
<gene>
    <name evidence="8" type="ORF">A9D12_14110</name>
</gene>
<keyword evidence="7 8" id="KW-0503">Monooxygenase</keyword>
<dbReference type="FunFam" id="3.50.50.60:FF:000228">
    <property type="entry name" value="FAD-containing monooxygenase EthA"/>
    <property type="match status" value="1"/>
</dbReference>
<keyword evidence="4" id="KW-0274">FAD</keyword>
<dbReference type="GO" id="GO:0050661">
    <property type="term" value="F:NADP binding"/>
    <property type="evidence" value="ECO:0007669"/>
    <property type="project" value="InterPro"/>
</dbReference>
<proteinExistence type="inferred from homology"/>
<dbReference type="Gene3D" id="3.50.50.60">
    <property type="entry name" value="FAD/NAD(P)-binding domain"/>
    <property type="match status" value="1"/>
</dbReference>
<dbReference type="PRINTS" id="PR00469">
    <property type="entry name" value="PNDRDTASEII"/>
</dbReference>
<evidence type="ECO:0000256" key="4">
    <source>
        <dbReference type="ARBA" id="ARBA00022827"/>
    </source>
</evidence>
<dbReference type="InterPro" id="IPR036188">
    <property type="entry name" value="FAD/NAD-bd_sf"/>
</dbReference>
<dbReference type="GO" id="GO:0050660">
    <property type="term" value="F:flavin adenine dinucleotide binding"/>
    <property type="evidence" value="ECO:0007669"/>
    <property type="project" value="InterPro"/>
</dbReference>
<name>A0A192D7A4_9SPHN</name>
<evidence type="ECO:0000256" key="5">
    <source>
        <dbReference type="ARBA" id="ARBA00022857"/>
    </source>
</evidence>
<evidence type="ECO:0000256" key="3">
    <source>
        <dbReference type="ARBA" id="ARBA00022630"/>
    </source>
</evidence>
<dbReference type="PANTHER" id="PTHR43872:SF1">
    <property type="entry name" value="MONOOXYGENASE, PUTATIVE (AFU_ORTHOLOGUE AFUA_8G02570)-RELATED"/>
    <property type="match status" value="1"/>
</dbReference>
<dbReference type="SUPFAM" id="SSF51905">
    <property type="entry name" value="FAD/NAD(P)-binding domain"/>
    <property type="match status" value="2"/>
</dbReference>
<evidence type="ECO:0000313" key="8">
    <source>
        <dbReference type="EMBL" id="ANK13906.1"/>
    </source>
</evidence>
<dbReference type="InterPro" id="IPR051820">
    <property type="entry name" value="FAD-binding_MO"/>
</dbReference>
<dbReference type="EMBL" id="CP016033">
    <property type="protein sequence ID" value="ANK13906.1"/>
    <property type="molecule type" value="Genomic_DNA"/>
</dbReference>
<dbReference type="GO" id="GO:0004499">
    <property type="term" value="F:N,N-dimethylaniline monooxygenase activity"/>
    <property type="evidence" value="ECO:0007669"/>
    <property type="project" value="InterPro"/>
</dbReference>
<dbReference type="AlphaFoldDB" id="A0A192D7A4"/>
<keyword evidence="5" id="KW-0521">NADP</keyword>
<evidence type="ECO:0000256" key="1">
    <source>
        <dbReference type="ARBA" id="ARBA00001974"/>
    </source>
</evidence>
<evidence type="ECO:0000256" key="6">
    <source>
        <dbReference type="ARBA" id="ARBA00023002"/>
    </source>
</evidence>
<comment type="cofactor">
    <cofactor evidence="1">
        <name>FAD</name>
        <dbReference type="ChEBI" id="CHEBI:57692"/>
    </cofactor>
</comment>
<evidence type="ECO:0000313" key="9">
    <source>
        <dbReference type="Proteomes" id="UP000078263"/>
    </source>
</evidence>
<dbReference type="STRING" id="1112.A9D12_14110"/>
<dbReference type="OrthoDB" id="312624at2"/>
<evidence type="ECO:0000256" key="2">
    <source>
        <dbReference type="ARBA" id="ARBA00010139"/>
    </source>
</evidence>
<evidence type="ECO:0000256" key="7">
    <source>
        <dbReference type="ARBA" id="ARBA00023033"/>
    </source>
</evidence>
<keyword evidence="6" id="KW-0560">Oxidoreductase</keyword>
<accession>A0A192D7A4</accession>
<dbReference type="Proteomes" id="UP000078263">
    <property type="component" value="Chromosome"/>
</dbReference>
<reference evidence="8 9" key="1">
    <citation type="submission" date="2016-05" db="EMBL/GenBank/DDBJ databases">
        <title>Compelete Genome Sequence of Bacteriochlorophyll-Synthesizing Bacterium Porphyrobacter neustonensis DSM 9434.</title>
        <authorList>
            <person name="Shi X.-L."/>
            <person name="Wu Y.-H."/>
            <person name="Cheng H."/>
            <person name="Xu L."/>
            <person name="Zhang X.-Q."/>
            <person name="Wang C.-S."/>
            <person name="Xu X.-W."/>
        </authorList>
    </citation>
    <scope>NUCLEOTIDE SEQUENCE [LARGE SCALE GENOMIC DNA]</scope>
    <source>
        <strain evidence="8 9">DSM 9434</strain>
    </source>
</reference>
<sequence>MAQQHSDILDVVIIGAGISGIGCAAHLRRKQPGKSWCILEMRDDLGGTWDLFRYPGIRSDSDLYTFSYDFKPWNSDKAIAGAAEIKAYIAETADEYDIRRQINFGRKVLAATWSSDEGLWTVTAQRKADGGQETYRAKWIFSATGYYDYDQGYRPDFPEEASFTGQIVHPQHWPEDLDYSGKRIAVIGSGATAVTLLPALAEKAAHVVQVQRTPSYIMPIPEQDGLLKFARLMPSKAWTHKVMRAKNIATRHVFWKLCQNYPNAMRGLIRRINKGALPADFDIDTHFNPPYDPWQQRLCAVPDADLYRSLASGKASIVTGHIARFVPEGIAMKSGEVVPADIIVTATGLNLKMAGGIDFSVDGQKVDWSQHMIFRGMLLDGIPNFALCIGYTTNSWTLKVGLLCDYFCQLLAEMDKRGKAICIAQRPAREVELRPLLDFGAGYVQRSIDSLPRQGDDYPWMMTFSYGGDRKMMKRSSVILPEMKLYDAPKAAPAEAARAEAA</sequence>
<dbReference type="KEGG" id="pns:A9D12_14110"/>